<accession>A0AAV2ZHG2</accession>
<feature type="region of interest" description="Disordered" evidence="1">
    <location>
        <begin position="256"/>
        <end position="281"/>
    </location>
</feature>
<dbReference type="Proteomes" id="UP001146120">
    <property type="component" value="Unassembled WGS sequence"/>
</dbReference>
<reference evidence="2" key="2">
    <citation type="journal article" date="2023" name="Microbiol Resour">
        <title>Decontamination and Annotation of the Draft Genome Sequence of the Oomycete Lagenidium giganteum ARSEF 373.</title>
        <authorList>
            <person name="Morgan W.R."/>
            <person name="Tartar A."/>
        </authorList>
    </citation>
    <scope>NUCLEOTIDE SEQUENCE</scope>
    <source>
        <strain evidence="2">ARSEF 373</strain>
    </source>
</reference>
<proteinExistence type="predicted"/>
<comment type="caution">
    <text evidence="2">The sequence shown here is derived from an EMBL/GenBank/DDBJ whole genome shotgun (WGS) entry which is preliminary data.</text>
</comment>
<feature type="region of interest" description="Disordered" evidence="1">
    <location>
        <begin position="163"/>
        <end position="219"/>
    </location>
</feature>
<dbReference type="AlphaFoldDB" id="A0AAV2ZHG2"/>
<keyword evidence="3" id="KW-1185">Reference proteome</keyword>
<name>A0AAV2ZHG2_9STRA</name>
<organism evidence="2 3">
    <name type="scientific">Lagenidium giganteum</name>
    <dbReference type="NCBI Taxonomy" id="4803"/>
    <lineage>
        <taxon>Eukaryota</taxon>
        <taxon>Sar</taxon>
        <taxon>Stramenopiles</taxon>
        <taxon>Oomycota</taxon>
        <taxon>Peronosporomycetes</taxon>
        <taxon>Pythiales</taxon>
        <taxon>Pythiaceae</taxon>
    </lineage>
</organism>
<gene>
    <name evidence="2" type="ORF">N0F65_007458</name>
</gene>
<feature type="compositionally biased region" description="Polar residues" evidence="1">
    <location>
        <begin position="271"/>
        <end position="281"/>
    </location>
</feature>
<sequence>MAFPFRATDSKKLTRELQAASEAAVGCANNSATAAPPNSSKHNPGERKTRSADLGACTFPDEAKTTNGTASDADDSSWKAAGRKLRTTGIMSIRGSGLAIASASKMLQEKTQRVAQSQKTALRNFQLHGGLVRWLHGDDTSTEGAADDDGIGNGYASIVAQSERLEESQASTDSGAVAGLPLPPKAPSVASEAKGEQQGNGEQQQQQPLRRPSGGPADLEAARAAAAATAGFLRSSISRQRANSLLEGLYEKFKRAPSDTPDVVSPGRISLQPSPGRFSQRQPYSFANKIDTSLNIGFDDFVNSEGTSRKSPSVEFCW</sequence>
<evidence type="ECO:0000256" key="1">
    <source>
        <dbReference type="SAM" id="MobiDB-lite"/>
    </source>
</evidence>
<feature type="compositionally biased region" description="Low complexity" evidence="1">
    <location>
        <begin position="196"/>
        <end position="207"/>
    </location>
</feature>
<dbReference type="EMBL" id="DAKRPA010000001">
    <property type="protein sequence ID" value="DBA05296.1"/>
    <property type="molecule type" value="Genomic_DNA"/>
</dbReference>
<feature type="region of interest" description="Disordered" evidence="1">
    <location>
        <begin position="1"/>
        <end position="78"/>
    </location>
</feature>
<evidence type="ECO:0000313" key="3">
    <source>
        <dbReference type="Proteomes" id="UP001146120"/>
    </source>
</evidence>
<evidence type="ECO:0000313" key="2">
    <source>
        <dbReference type="EMBL" id="DBA05296.1"/>
    </source>
</evidence>
<reference evidence="2" key="1">
    <citation type="submission" date="2022-11" db="EMBL/GenBank/DDBJ databases">
        <authorList>
            <person name="Morgan W.R."/>
            <person name="Tartar A."/>
        </authorList>
    </citation>
    <scope>NUCLEOTIDE SEQUENCE</scope>
    <source>
        <strain evidence="2">ARSEF 373</strain>
    </source>
</reference>
<feature type="compositionally biased region" description="Low complexity" evidence="1">
    <location>
        <begin position="28"/>
        <end position="40"/>
    </location>
</feature>
<protein>
    <submittedName>
        <fullName evidence="2">Uncharacterized protein</fullName>
    </submittedName>
</protein>